<dbReference type="EMBL" id="BJON01000002">
    <property type="protein sequence ID" value="GED66698.1"/>
    <property type="molecule type" value="Genomic_DNA"/>
</dbReference>
<dbReference type="STRING" id="54915.ADS79_19715"/>
<evidence type="ECO:0000313" key="2">
    <source>
        <dbReference type="EMBL" id="GED66698.1"/>
    </source>
</evidence>
<evidence type="ECO:0000313" key="3">
    <source>
        <dbReference type="EMBL" id="KNB71054.1"/>
    </source>
</evidence>
<dbReference type="OrthoDB" id="2464294at2"/>
<proteinExistence type="predicted"/>
<evidence type="ECO:0000313" key="4">
    <source>
        <dbReference type="Proteomes" id="UP000036834"/>
    </source>
</evidence>
<dbReference type="Proteomes" id="UP000036834">
    <property type="component" value="Unassembled WGS sequence"/>
</dbReference>
<evidence type="ECO:0000256" key="1">
    <source>
        <dbReference type="SAM" id="Phobius"/>
    </source>
</evidence>
<dbReference type="RefSeq" id="WP_049740089.1">
    <property type="nucleotide sequence ID" value="NZ_BJON01000002.1"/>
</dbReference>
<evidence type="ECO:0000313" key="5">
    <source>
        <dbReference type="Proteomes" id="UP000319578"/>
    </source>
</evidence>
<dbReference type="EMBL" id="LGIQ01000009">
    <property type="protein sequence ID" value="KNB71054.1"/>
    <property type="molecule type" value="Genomic_DNA"/>
</dbReference>
<reference evidence="3" key="2">
    <citation type="submission" date="2015-07" db="EMBL/GenBank/DDBJ databases">
        <title>MeaNS - Measles Nucleotide Surveillance Program.</title>
        <authorList>
            <person name="Tran T."/>
            <person name="Druce J."/>
        </authorList>
    </citation>
    <scope>NUCLEOTIDE SEQUENCE</scope>
    <source>
        <strain evidence="3">DSM 9887</strain>
    </source>
</reference>
<comment type="caution">
    <text evidence="3">The sequence shown here is derived from an EMBL/GenBank/DDBJ whole genome shotgun (WGS) entry which is preliminary data.</text>
</comment>
<name>A0A0K9YQQ2_9BACL</name>
<reference evidence="4" key="1">
    <citation type="submission" date="2015-07" db="EMBL/GenBank/DDBJ databases">
        <title>Genome sequencing project for genomic taxonomy and phylogenomics of Bacillus-like bacteria.</title>
        <authorList>
            <person name="Liu B."/>
            <person name="Wang J."/>
            <person name="Zhu Y."/>
            <person name="Liu G."/>
            <person name="Chen Q."/>
            <person name="Chen Z."/>
            <person name="Lan J."/>
            <person name="Che J."/>
            <person name="Ge C."/>
            <person name="Shi H."/>
            <person name="Pan Z."/>
            <person name="Liu X."/>
        </authorList>
    </citation>
    <scope>NUCLEOTIDE SEQUENCE [LARGE SCALE GENOMIC DNA]</scope>
    <source>
        <strain evidence="4">DSM 9887</strain>
    </source>
</reference>
<sequence length="271" mass="31252">MKKNIRFLLFFLMIGLFLSWPIHNLYSKLDQPIEEKQLAALDQIAHELLTFAKKGDLEGAQQRIVELADRFPNQHLPVPIRIESLNAVTQSILAAKKSFASTNVSEQQLLWHATQVRVAIDALTHIQQPMWRSYYPSLANQVQNLQQSAVERNFFQFREQFDENYRLFLAIKPAMSIQLPEEQMVSLANAYDVIYKEMRNTKMDWQVVREALRDLNGSMQIAFVGAEESTFARLMMRPDSPMVMVLSVAIALLIALSYVAWKKYDGEIRSA</sequence>
<dbReference type="Proteomes" id="UP000319578">
    <property type="component" value="Unassembled WGS sequence"/>
</dbReference>
<protein>
    <submittedName>
        <fullName evidence="3">Sporulation protein</fullName>
    </submittedName>
</protein>
<dbReference type="AlphaFoldDB" id="A0A0K9YQQ2"/>
<keyword evidence="1" id="KW-1133">Transmembrane helix</keyword>
<keyword evidence="1" id="KW-0812">Transmembrane</keyword>
<organism evidence="3 4">
    <name type="scientific">Brevibacillus reuszeri</name>
    <dbReference type="NCBI Taxonomy" id="54915"/>
    <lineage>
        <taxon>Bacteria</taxon>
        <taxon>Bacillati</taxon>
        <taxon>Bacillota</taxon>
        <taxon>Bacilli</taxon>
        <taxon>Bacillales</taxon>
        <taxon>Paenibacillaceae</taxon>
        <taxon>Brevibacillus</taxon>
    </lineage>
</organism>
<dbReference type="Pfam" id="PF09577">
    <property type="entry name" value="Spore_YpjB"/>
    <property type="match status" value="1"/>
</dbReference>
<keyword evidence="5" id="KW-1185">Reference proteome</keyword>
<gene>
    <name evidence="3" type="ORF">ADS79_19715</name>
    <name evidence="2" type="ORF">BRE01_04000</name>
</gene>
<reference evidence="2 5" key="3">
    <citation type="submission" date="2019-06" db="EMBL/GenBank/DDBJ databases">
        <title>Whole genome shotgun sequence of Brevibacillus reuszeri NBRC 15719.</title>
        <authorList>
            <person name="Hosoyama A."/>
            <person name="Uohara A."/>
            <person name="Ohji S."/>
            <person name="Ichikawa N."/>
        </authorList>
    </citation>
    <scope>NUCLEOTIDE SEQUENCE [LARGE SCALE GENOMIC DNA]</scope>
    <source>
        <strain evidence="2 5">NBRC 15719</strain>
    </source>
</reference>
<feature type="transmembrane region" description="Helical" evidence="1">
    <location>
        <begin position="242"/>
        <end position="261"/>
    </location>
</feature>
<dbReference type="InterPro" id="IPR014231">
    <property type="entry name" value="Spore_YpjB"/>
</dbReference>
<dbReference type="PATRIC" id="fig|54915.3.peg.3051"/>
<keyword evidence="1" id="KW-0472">Membrane</keyword>
<accession>A0A0K9YQQ2</accession>